<gene>
    <name evidence="1" type="ORF">CEXT_644551</name>
</gene>
<sequence>MPRFWNVEEKFVANDYVFTASETKGVKVKTLNYHYHCLFKLLWHNLMQCCKTLRYTLGERSVYCINFDLLILNEPQSKYPELNAMAFSPRMS</sequence>
<name>A0AAV4R947_CAEEX</name>
<accession>A0AAV4R947</accession>
<evidence type="ECO:0000313" key="1">
    <source>
        <dbReference type="EMBL" id="GIY16623.1"/>
    </source>
</evidence>
<dbReference type="Proteomes" id="UP001054945">
    <property type="component" value="Unassembled WGS sequence"/>
</dbReference>
<organism evidence="1 2">
    <name type="scientific">Caerostris extrusa</name>
    <name type="common">Bark spider</name>
    <name type="synonym">Caerostris bankana</name>
    <dbReference type="NCBI Taxonomy" id="172846"/>
    <lineage>
        <taxon>Eukaryota</taxon>
        <taxon>Metazoa</taxon>
        <taxon>Ecdysozoa</taxon>
        <taxon>Arthropoda</taxon>
        <taxon>Chelicerata</taxon>
        <taxon>Arachnida</taxon>
        <taxon>Araneae</taxon>
        <taxon>Araneomorphae</taxon>
        <taxon>Entelegynae</taxon>
        <taxon>Araneoidea</taxon>
        <taxon>Araneidae</taxon>
        <taxon>Caerostris</taxon>
    </lineage>
</organism>
<proteinExistence type="predicted"/>
<evidence type="ECO:0000313" key="2">
    <source>
        <dbReference type="Proteomes" id="UP001054945"/>
    </source>
</evidence>
<protein>
    <submittedName>
        <fullName evidence="1">Uncharacterized protein</fullName>
    </submittedName>
</protein>
<dbReference type="EMBL" id="BPLR01007395">
    <property type="protein sequence ID" value="GIY16623.1"/>
    <property type="molecule type" value="Genomic_DNA"/>
</dbReference>
<reference evidence="1 2" key="1">
    <citation type="submission" date="2021-06" db="EMBL/GenBank/DDBJ databases">
        <title>Caerostris extrusa draft genome.</title>
        <authorList>
            <person name="Kono N."/>
            <person name="Arakawa K."/>
        </authorList>
    </citation>
    <scope>NUCLEOTIDE SEQUENCE [LARGE SCALE GENOMIC DNA]</scope>
</reference>
<dbReference type="AlphaFoldDB" id="A0AAV4R947"/>
<keyword evidence="2" id="KW-1185">Reference proteome</keyword>
<comment type="caution">
    <text evidence="1">The sequence shown here is derived from an EMBL/GenBank/DDBJ whole genome shotgun (WGS) entry which is preliminary data.</text>
</comment>